<dbReference type="SUPFAM" id="SSF52777">
    <property type="entry name" value="CoA-dependent acyltransferases"/>
    <property type="match status" value="1"/>
</dbReference>
<feature type="compositionally biased region" description="Low complexity" evidence="7">
    <location>
        <begin position="139"/>
        <end position="150"/>
    </location>
</feature>
<dbReference type="CDD" id="cd06849">
    <property type="entry name" value="lipoyl_domain"/>
    <property type="match status" value="1"/>
</dbReference>
<organism evidence="10 11">
    <name type="scientific">Nocardioides donggukensis</name>
    <dbReference type="NCBI Taxonomy" id="2774019"/>
    <lineage>
        <taxon>Bacteria</taxon>
        <taxon>Bacillati</taxon>
        <taxon>Actinomycetota</taxon>
        <taxon>Actinomycetes</taxon>
        <taxon>Propionibacteriales</taxon>
        <taxon>Nocardioidaceae</taxon>
        <taxon>Nocardioides</taxon>
    </lineage>
</organism>
<evidence type="ECO:0000256" key="1">
    <source>
        <dbReference type="ARBA" id="ARBA00001938"/>
    </source>
</evidence>
<dbReference type="SUPFAM" id="SSF47005">
    <property type="entry name" value="Peripheral subunit-binding domain of 2-oxo acid dehydrogenase complex"/>
    <property type="match status" value="1"/>
</dbReference>
<comment type="caution">
    <text evidence="10">The sequence shown here is derived from an EMBL/GenBank/DDBJ whole genome shotgun (WGS) entry which is preliminary data.</text>
</comment>
<feature type="domain" description="Peripheral subunit-binding (PSBD)" evidence="9">
    <location>
        <begin position="207"/>
        <end position="244"/>
    </location>
</feature>
<dbReference type="PROSITE" id="PS51826">
    <property type="entry name" value="PSBD"/>
    <property type="match status" value="1"/>
</dbReference>
<dbReference type="GO" id="GO:0031405">
    <property type="term" value="F:lipoic acid binding"/>
    <property type="evidence" value="ECO:0007669"/>
    <property type="project" value="TreeGrafter"/>
</dbReference>
<feature type="compositionally biased region" description="Low complexity" evidence="7">
    <location>
        <begin position="174"/>
        <end position="184"/>
    </location>
</feature>
<dbReference type="InterPro" id="IPR001078">
    <property type="entry name" value="2-oxoacid_DH_actylTfrase"/>
</dbReference>
<dbReference type="GO" id="GO:0016407">
    <property type="term" value="F:acetyltransferase activity"/>
    <property type="evidence" value="ECO:0007669"/>
    <property type="project" value="TreeGrafter"/>
</dbReference>
<dbReference type="InterPro" id="IPR011053">
    <property type="entry name" value="Single_hybrid_motif"/>
</dbReference>
<dbReference type="InterPro" id="IPR004167">
    <property type="entry name" value="PSBD"/>
</dbReference>
<gene>
    <name evidence="10" type="ORF">IE331_00880</name>
</gene>
<evidence type="ECO:0000256" key="4">
    <source>
        <dbReference type="ARBA" id="ARBA00022823"/>
    </source>
</evidence>
<evidence type="ECO:0000259" key="9">
    <source>
        <dbReference type="PROSITE" id="PS51826"/>
    </source>
</evidence>
<evidence type="ECO:0000256" key="6">
    <source>
        <dbReference type="RuleBase" id="RU003423"/>
    </source>
</evidence>
<dbReference type="InterPro" id="IPR023213">
    <property type="entry name" value="CAT-like_dom_sf"/>
</dbReference>
<dbReference type="RefSeq" id="WP_192139596.1">
    <property type="nucleotide sequence ID" value="NZ_JACYXZ010000001.1"/>
</dbReference>
<dbReference type="InterPro" id="IPR036625">
    <property type="entry name" value="E3-bd_dom_sf"/>
</dbReference>
<dbReference type="InterPro" id="IPR050743">
    <property type="entry name" value="2-oxoacid_DH_E2_comp"/>
</dbReference>
<dbReference type="EC" id="2.3.1.-" evidence="6"/>
<dbReference type="Proteomes" id="UP000616839">
    <property type="component" value="Unassembled WGS sequence"/>
</dbReference>
<dbReference type="Pfam" id="PF00364">
    <property type="entry name" value="Biotin_lipoyl"/>
    <property type="match status" value="1"/>
</dbReference>
<dbReference type="InterPro" id="IPR000089">
    <property type="entry name" value="Biotin_lipoyl"/>
</dbReference>
<feature type="domain" description="Lipoyl-binding" evidence="8">
    <location>
        <begin position="1"/>
        <end position="76"/>
    </location>
</feature>
<evidence type="ECO:0000313" key="11">
    <source>
        <dbReference type="Proteomes" id="UP000616839"/>
    </source>
</evidence>
<dbReference type="Gene3D" id="4.10.320.10">
    <property type="entry name" value="E3-binding domain"/>
    <property type="match status" value="1"/>
</dbReference>
<keyword evidence="3 6" id="KW-0808">Transferase</keyword>
<sequence>MAEYKLPDVGEGLTEAEIVSWKVKVGDVIEINDIVVEIETAKSLVELPSPYAGTVQALLVPEGETIPVGTPIIRVGAEGEEPAEEPAPESGGSAGAEEPASDEHVVIDTNVPPAAGENATLVGYGPREVTARRRPRKGTASPSTEAAAATQMQVQGAFAPGGAQSQAVVEADEPAVPARSEAPAEPGPSAPALVPDRARTPDEARALAKPPVRKLAKDLGVDLALLTPTGPHGTVTRADVEAAASGGSAPASAARPDTSGRSGERERREPVKGVRKMMAQAMRDSAFTAPHVTEWVTVDVTATMELVERLKARRELRDVKVSPLLVLSRAVLLAMRRTPEINSFWDEAAQEVVYKSYVNLGIAAATPRGLVVPNVKDAQDLSLVDLAAELGQLTATAREGRTQPAEMSGGTFTITNVGVFGVDAGTPIINPGESAILCFGAVRKQPWVVTDADGQDSLAVRQITTLALSFDHRHIDGEKGSRFLADVAGILEDPASALLF</sequence>
<comment type="similarity">
    <text evidence="2 6">Belongs to the 2-oxoacid dehydrogenase family.</text>
</comment>
<proteinExistence type="inferred from homology"/>
<dbReference type="AlphaFoldDB" id="A0A927K5M9"/>
<feature type="compositionally biased region" description="Low complexity" evidence="7">
    <location>
        <begin position="88"/>
        <end position="98"/>
    </location>
</feature>
<dbReference type="PANTHER" id="PTHR43178">
    <property type="entry name" value="DIHYDROLIPOAMIDE ACETYLTRANSFERASE COMPONENT OF PYRUVATE DEHYDROGENASE COMPLEX"/>
    <property type="match status" value="1"/>
</dbReference>
<dbReference type="FunFam" id="3.30.559.10:FF:000007">
    <property type="entry name" value="Dihydrolipoamide acetyltransferase component of pyruvate dehydrogenase complex"/>
    <property type="match status" value="1"/>
</dbReference>
<dbReference type="PROSITE" id="PS50968">
    <property type="entry name" value="BIOTINYL_LIPOYL"/>
    <property type="match status" value="1"/>
</dbReference>
<dbReference type="Pfam" id="PF02817">
    <property type="entry name" value="E3_binding"/>
    <property type="match status" value="1"/>
</dbReference>
<evidence type="ECO:0000256" key="5">
    <source>
        <dbReference type="ARBA" id="ARBA00023315"/>
    </source>
</evidence>
<evidence type="ECO:0000256" key="7">
    <source>
        <dbReference type="SAM" id="MobiDB-lite"/>
    </source>
</evidence>
<keyword evidence="11" id="KW-1185">Reference proteome</keyword>
<dbReference type="Gene3D" id="2.40.50.100">
    <property type="match status" value="1"/>
</dbReference>
<dbReference type="Gene3D" id="3.30.559.10">
    <property type="entry name" value="Chloramphenicol acetyltransferase-like domain"/>
    <property type="match status" value="1"/>
</dbReference>
<evidence type="ECO:0000256" key="2">
    <source>
        <dbReference type="ARBA" id="ARBA00007317"/>
    </source>
</evidence>
<reference evidence="10" key="1">
    <citation type="submission" date="2020-09" db="EMBL/GenBank/DDBJ databases">
        <title>Nocardioides sp. strain MJB4 16S ribosomal RNA gene Genome sequencing and assembly.</title>
        <authorList>
            <person name="Kim I."/>
        </authorList>
    </citation>
    <scope>NUCLEOTIDE SEQUENCE</scope>
    <source>
        <strain evidence="10">MJB4</strain>
    </source>
</reference>
<feature type="compositionally biased region" description="Low complexity" evidence="7">
    <location>
        <begin position="242"/>
        <end position="254"/>
    </location>
</feature>
<dbReference type="SUPFAM" id="SSF51230">
    <property type="entry name" value="Single hybrid motif"/>
    <property type="match status" value="1"/>
</dbReference>
<dbReference type="PANTHER" id="PTHR43178:SF5">
    <property type="entry name" value="LIPOAMIDE ACYLTRANSFERASE COMPONENT OF BRANCHED-CHAIN ALPHA-KETO ACID DEHYDROGENASE COMPLEX, MITOCHONDRIAL"/>
    <property type="match status" value="1"/>
</dbReference>
<dbReference type="EMBL" id="JACYXZ010000001">
    <property type="protein sequence ID" value="MBD8868165.1"/>
    <property type="molecule type" value="Genomic_DNA"/>
</dbReference>
<dbReference type="GO" id="GO:0005737">
    <property type="term" value="C:cytoplasm"/>
    <property type="evidence" value="ECO:0007669"/>
    <property type="project" value="TreeGrafter"/>
</dbReference>
<evidence type="ECO:0000313" key="10">
    <source>
        <dbReference type="EMBL" id="MBD8868165.1"/>
    </source>
</evidence>
<feature type="compositionally biased region" description="Basic and acidic residues" evidence="7">
    <location>
        <begin position="262"/>
        <end position="272"/>
    </location>
</feature>
<keyword evidence="4 6" id="KW-0450">Lipoyl</keyword>
<keyword evidence="5 6" id="KW-0012">Acyltransferase</keyword>
<feature type="region of interest" description="Disordered" evidence="7">
    <location>
        <begin position="242"/>
        <end position="272"/>
    </location>
</feature>
<name>A0A927K5M9_9ACTN</name>
<accession>A0A927K5M9</accession>
<dbReference type="Pfam" id="PF00198">
    <property type="entry name" value="2-oxoacid_dh"/>
    <property type="match status" value="1"/>
</dbReference>
<evidence type="ECO:0000259" key="8">
    <source>
        <dbReference type="PROSITE" id="PS50968"/>
    </source>
</evidence>
<feature type="region of interest" description="Disordered" evidence="7">
    <location>
        <begin position="79"/>
        <end position="197"/>
    </location>
</feature>
<protein>
    <recommendedName>
        <fullName evidence="6">Dihydrolipoamide acetyltransferase component of pyruvate dehydrogenase complex</fullName>
        <ecNumber evidence="6">2.3.1.-</ecNumber>
    </recommendedName>
</protein>
<comment type="cofactor">
    <cofactor evidence="1 6">
        <name>(R)-lipoate</name>
        <dbReference type="ChEBI" id="CHEBI:83088"/>
    </cofactor>
</comment>
<evidence type="ECO:0000256" key="3">
    <source>
        <dbReference type="ARBA" id="ARBA00022679"/>
    </source>
</evidence>